<reference evidence="12" key="1">
    <citation type="journal article" date="2014" name="PLoS ONE">
        <title>Transcriptome-Based Identification of ABC Transporters in the Western Tarnished Plant Bug Lygus hesperus.</title>
        <authorList>
            <person name="Hull J.J."/>
            <person name="Chaney K."/>
            <person name="Geib S.M."/>
            <person name="Fabrick J.A."/>
            <person name="Brent C.S."/>
            <person name="Walsh D."/>
            <person name="Lavine L.C."/>
        </authorList>
    </citation>
    <scope>NUCLEOTIDE SEQUENCE</scope>
</reference>
<feature type="compositionally biased region" description="Low complexity" evidence="10">
    <location>
        <begin position="200"/>
        <end position="233"/>
    </location>
</feature>
<feature type="compositionally biased region" description="Acidic residues" evidence="10">
    <location>
        <begin position="358"/>
        <end position="390"/>
    </location>
</feature>
<keyword evidence="5 9" id="KW-0378">Hydrolase</keyword>
<evidence type="ECO:0000256" key="9">
    <source>
        <dbReference type="RuleBase" id="RU003465"/>
    </source>
</evidence>
<dbReference type="PANTHER" id="PTHR13832">
    <property type="entry name" value="PROTEIN PHOSPHATASE 2C"/>
    <property type="match status" value="1"/>
</dbReference>
<feature type="compositionally biased region" description="Basic and acidic residues" evidence="10">
    <location>
        <begin position="234"/>
        <end position="247"/>
    </location>
</feature>
<keyword evidence="4" id="KW-0479">Metal-binding</keyword>
<dbReference type="AlphaFoldDB" id="A0A0A9Y3W2"/>
<dbReference type="InterPro" id="IPR000222">
    <property type="entry name" value="PP2C_BS"/>
</dbReference>
<evidence type="ECO:0000256" key="4">
    <source>
        <dbReference type="ARBA" id="ARBA00022723"/>
    </source>
</evidence>
<dbReference type="GO" id="GO:0046872">
    <property type="term" value="F:metal ion binding"/>
    <property type="evidence" value="ECO:0007669"/>
    <property type="project" value="UniProtKB-KW"/>
</dbReference>
<evidence type="ECO:0000313" key="12">
    <source>
        <dbReference type="EMBL" id="JAG27727.1"/>
    </source>
</evidence>
<keyword evidence="8" id="KW-0464">Manganese</keyword>
<evidence type="ECO:0000256" key="5">
    <source>
        <dbReference type="ARBA" id="ARBA00022801"/>
    </source>
</evidence>
<evidence type="ECO:0000259" key="11">
    <source>
        <dbReference type="PROSITE" id="PS51746"/>
    </source>
</evidence>
<dbReference type="Pfam" id="PF00481">
    <property type="entry name" value="PP2C"/>
    <property type="match status" value="2"/>
</dbReference>
<dbReference type="InterPro" id="IPR015655">
    <property type="entry name" value="PP2C"/>
</dbReference>
<dbReference type="PROSITE" id="PS01032">
    <property type="entry name" value="PPM_1"/>
    <property type="match status" value="1"/>
</dbReference>
<reference evidence="12" key="2">
    <citation type="submission" date="2014-07" db="EMBL/GenBank/DDBJ databases">
        <authorList>
            <person name="Hull J."/>
        </authorList>
    </citation>
    <scope>NUCLEOTIDE SEQUENCE</scope>
</reference>
<evidence type="ECO:0000256" key="3">
    <source>
        <dbReference type="ARBA" id="ARBA00013081"/>
    </source>
</evidence>
<feature type="compositionally biased region" description="Acidic residues" evidence="10">
    <location>
        <begin position="130"/>
        <end position="140"/>
    </location>
</feature>
<dbReference type="SUPFAM" id="SSF81606">
    <property type="entry name" value="PP2C-like"/>
    <property type="match status" value="2"/>
</dbReference>
<organism evidence="12">
    <name type="scientific">Lygus hesperus</name>
    <name type="common">Western plant bug</name>
    <dbReference type="NCBI Taxonomy" id="30085"/>
    <lineage>
        <taxon>Eukaryota</taxon>
        <taxon>Metazoa</taxon>
        <taxon>Ecdysozoa</taxon>
        <taxon>Arthropoda</taxon>
        <taxon>Hexapoda</taxon>
        <taxon>Insecta</taxon>
        <taxon>Pterygota</taxon>
        <taxon>Neoptera</taxon>
        <taxon>Paraneoptera</taxon>
        <taxon>Hemiptera</taxon>
        <taxon>Heteroptera</taxon>
        <taxon>Panheteroptera</taxon>
        <taxon>Cimicomorpha</taxon>
        <taxon>Miridae</taxon>
        <taxon>Mirini</taxon>
        <taxon>Lygus</taxon>
    </lineage>
</organism>
<feature type="compositionally biased region" description="Polar residues" evidence="10">
    <location>
        <begin position="313"/>
        <end position="322"/>
    </location>
</feature>
<feature type="domain" description="PPM-type phosphatase" evidence="11">
    <location>
        <begin position="23"/>
        <end position="578"/>
    </location>
</feature>
<evidence type="ECO:0000256" key="1">
    <source>
        <dbReference type="ARBA" id="ARBA00001936"/>
    </source>
</evidence>
<dbReference type="InterPro" id="IPR001932">
    <property type="entry name" value="PPM-type_phosphatase-like_dom"/>
</dbReference>
<dbReference type="InterPro" id="IPR036457">
    <property type="entry name" value="PPM-type-like_dom_sf"/>
</dbReference>
<keyword evidence="7 9" id="KW-0904">Protein phosphatase</keyword>
<evidence type="ECO:0000256" key="6">
    <source>
        <dbReference type="ARBA" id="ARBA00022842"/>
    </source>
</evidence>
<evidence type="ECO:0000256" key="2">
    <source>
        <dbReference type="ARBA" id="ARBA00006702"/>
    </source>
</evidence>
<name>A0A0A9Y3W2_LYGHE</name>
<dbReference type="PROSITE" id="PS51746">
    <property type="entry name" value="PPM_2"/>
    <property type="match status" value="1"/>
</dbReference>
<dbReference type="EC" id="3.1.3.16" evidence="3"/>
<evidence type="ECO:0000256" key="10">
    <source>
        <dbReference type="SAM" id="MobiDB-lite"/>
    </source>
</evidence>
<dbReference type="PANTHER" id="PTHR13832:SF803">
    <property type="entry name" value="PROTEIN PHOSPHATASE 1G"/>
    <property type="match status" value="1"/>
</dbReference>
<proteinExistence type="inferred from homology"/>
<dbReference type="Gene3D" id="3.60.40.10">
    <property type="entry name" value="PPM-type phosphatase domain"/>
    <property type="match status" value="2"/>
</dbReference>
<feature type="region of interest" description="Disordered" evidence="10">
    <location>
        <begin position="189"/>
        <end position="404"/>
    </location>
</feature>
<feature type="compositionally biased region" description="Basic and acidic residues" evidence="10">
    <location>
        <begin position="588"/>
        <end position="616"/>
    </location>
</feature>
<protein>
    <recommendedName>
        <fullName evidence="3">protein-serine/threonine phosphatase</fullName>
        <ecNumber evidence="3">3.1.3.16</ecNumber>
    </recommendedName>
</protein>
<evidence type="ECO:0000256" key="7">
    <source>
        <dbReference type="ARBA" id="ARBA00022912"/>
    </source>
</evidence>
<dbReference type="GO" id="GO:0004722">
    <property type="term" value="F:protein serine/threonine phosphatase activity"/>
    <property type="evidence" value="ECO:0007669"/>
    <property type="project" value="UniProtKB-EC"/>
</dbReference>
<evidence type="ECO:0000256" key="8">
    <source>
        <dbReference type="ARBA" id="ARBA00023211"/>
    </source>
</evidence>
<dbReference type="CDD" id="cd00143">
    <property type="entry name" value="PP2Cc"/>
    <property type="match status" value="2"/>
</dbReference>
<comment type="cofactor">
    <cofactor evidence="1">
        <name>Mn(2+)</name>
        <dbReference type="ChEBI" id="CHEBI:29035"/>
    </cofactor>
</comment>
<dbReference type="SMART" id="SM00332">
    <property type="entry name" value="PP2Cc"/>
    <property type="match status" value="1"/>
</dbReference>
<feature type="region of interest" description="Disordered" evidence="10">
    <location>
        <begin position="584"/>
        <end position="616"/>
    </location>
</feature>
<keyword evidence="6" id="KW-0460">Magnesium</keyword>
<feature type="region of interest" description="Disordered" evidence="10">
    <location>
        <begin position="117"/>
        <end position="141"/>
    </location>
</feature>
<feature type="compositionally biased region" description="Low complexity" evidence="10">
    <location>
        <begin position="262"/>
        <end position="274"/>
    </location>
</feature>
<feature type="compositionally biased region" description="Low complexity" evidence="10">
    <location>
        <begin position="281"/>
        <end position="296"/>
    </location>
</feature>
<dbReference type="EMBL" id="GBHO01015877">
    <property type="protein sequence ID" value="JAG27727.1"/>
    <property type="molecule type" value="Transcribed_RNA"/>
</dbReference>
<comment type="similarity">
    <text evidence="2 9">Belongs to the PP2C family.</text>
</comment>
<gene>
    <name evidence="12" type="primary">PPM1G</name>
    <name evidence="12" type="ORF">CM83_71927</name>
</gene>
<sequence length="616" mass="65454">MGVYMSKPVKDKESSDLDGKLLKCGASSMQGWRVSQEDAHNCCVEFDEDISLFAVYDGHGGHEVAEYASTHLPNVIKQNESYKTGDYQKALIDSFLDFDATLKTEAVMAELQKIAKEGKKSKDGAGGDCGESDDEEDEETAVAKLREEANMPLAEVIAMYANGTLPKTPRNKLLGGPSKPMSPFLRAARCCGSSSKDSEVSSSSSGPSSSLTNGSSEGSSTSSKSEPEASEAPKATEPESSKPDQSKAPEPSTESPGGGSGNCSSSAPEVTSSSTNGEVAPSSTTQEEPSASSSSPKKSRRDPAVSSGEKDLTSSLLDSTFASDDEEDSDNEFQANEDGASSSDEDADVSHLNGSKESEEDEEDEEDDEEEVEDESEEDEEDEDEEDGSEFIDMKGGPEEPGMDSGCTAVVALVTKDKLFVANAGDSRAVLSRNGTAVDLSVDHKPEDAIELKRIQNAGGKVTNDGRVNGGLNLSRALGDHFYKRSADLDAREQMITALPDVVVETLDRSTDEFIVLACDGIWNSMSSQEVVDFVRPLVQNGETLSSICEKLFEACLAPDTLGDGTGCDNMTCVIVKLLPLEAASEASNKRSSPDPEENDSSHQPETKKPKLSTES</sequence>
<accession>A0A0A9Y3W2</accession>